<accession>A0A5C5ZJ50</accession>
<feature type="transmembrane region" description="Helical" evidence="1">
    <location>
        <begin position="47"/>
        <end position="65"/>
    </location>
</feature>
<keyword evidence="3" id="KW-1185">Reference proteome</keyword>
<dbReference type="AlphaFoldDB" id="A0A5C5ZJ50"/>
<keyword evidence="1" id="KW-1133">Transmembrane helix</keyword>
<reference evidence="2 3" key="1">
    <citation type="submission" date="2019-02" db="EMBL/GenBank/DDBJ databases">
        <title>Deep-cultivation of Planctomycetes and their phenomic and genomic characterization uncovers novel biology.</title>
        <authorList>
            <person name="Wiegand S."/>
            <person name="Jogler M."/>
            <person name="Boedeker C."/>
            <person name="Pinto D."/>
            <person name="Vollmers J."/>
            <person name="Rivas-Marin E."/>
            <person name="Kohn T."/>
            <person name="Peeters S.H."/>
            <person name="Heuer A."/>
            <person name="Rast P."/>
            <person name="Oberbeckmann S."/>
            <person name="Bunk B."/>
            <person name="Jeske O."/>
            <person name="Meyerdierks A."/>
            <person name="Storesund J.E."/>
            <person name="Kallscheuer N."/>
            <person name="Luecker S."/>
            <person name="Lage O.M."/>
            <person name="Pohl T."/>
            <person name="Merkel B.J."/>
            <person name="Hornburger P."/>
            <person name="Mueller R.-W."/>
            <person name="Bruemmer F."/>
            <person name="Labrenz M."/>
            <person name="Spormann A.M."/>
            <person name="Op Den Camp H."/>
            <person name="Overmann J."/>
            <person name="Amann R."/>
            <person name="Jetten M.S.M."/>
            <person name="Mascher T."/>
            <person name="Medema M.H."/>
            <person name="Devos D.P."/>
            <person name="Kaster A.-K."/>
            <person name="Ovreas L."/>
            <person name="Rohde M."/>
            <person name="Galperin M.Y."/>
            <person name="Jogler C."/>
        </authorList>
    </citation>
    <scope>NUCLEOTIDE SEQUENCE [LARGE SCALE GENOMIC DNA]</scope>
    <source>
        <strain evidence="2 3">Mal64</strain>
    </source>
</reference>
<evidence type="ECO:0000313" key="3">
    <source>
        <dbReference type="Proteomes" id="UP000315440"/>
    </source>
</evidence>
<sequence>MAETTAPPKLSTWRRKEVWGPVAILLTQVVLVLLINPIGQQPSEVNWRISLLGGMISLPVFWAMWSAWSPYVPATRLPTGALASAMIGVVFCAVVGELMGFLGITTLFALFLGVFVVWRKRSGTRLSADERAAMPTAVHAARQFGLGQLLLWTAGTALVASLLKATVTRFAGPVGAVDFVIEMAKVLALFGLNMGTVFAVAAWLLAPWRVRPVAVLAYVASFVPITAGSAAFMLFTSHIPNTWAEYLKAWATIAWIDLGAATMLGASALALRWCGYRLVRGEAKPDA</sequence>
<feature type="transmembrane region" description="Helical" evidence="1">
    <location>
        <begin position="187"/>
        <end position="206"/>
    </location>
</feature>
<feature type="transmembrane region" description="Helical" evidence="1">
    <location>
        <begin position="18"/>
        <end position="35"/>
    </location>
</feature>
<gene>
    <name evidence="2" type="ORF">Mal64_29330</name>
</gene>
<evidence type="ECO:0000256" key="1">
    <source>
        <dbReference type="SAM" id="Phobius"/>
    </source>
</evidence>
<evidence type="ECO:0000313" key="2">
    <source>
        <dbReference type="EMBL" id="TWT87394.1"/>
    </source>
</evidence>
<keyword evidence="1" id="KW-0812">Transmembrane</keyword>
<keyword evidence="1" id="KW-0472">Membrane</keyword>
<organism evidence="2 3">
    <name type="scientific">Pseudobythopirellula maris</name>
    <dbReference type="NCBI Taxonomy" id="2527991"/>
    <lineage>
        <taxon>Bacteria</taxon>
        <taxon>Pseudomonadati</taxon>
        <taxon>Planctomycetota</taxon>
        <taxon>Planctomycetia</taxon>
        <taxon>Pirellulales</taxon>
        <taxon>Lacipirellulaceae</taxon>
        <taxon>Pseudobythopirellula</taxon>
    </lineage>
</organism>
<dbReference type="EMBL" id="SJPQ01000003">
    <property type="protein sequence ID" value="TWT87394.1"/>
    <property type="molecule type" value="Genomic_DNA"/>
</dbReference>
<feature type="transmembrane region" description="Helical" evidence="1">
    <location>
        <begin position="247"/>
        <end position="271"/>
    </location>
</feature>
<protein>
    <submittedName>
        <fullName evidence="2">Uncharacterized protein</fullName>
    </submittedName>
</protein>
<name>A0A5C5ZJ50_9BACT</name>
<comment type="caution">
    <text evidence="2">The sequence shown here is derived from an EMBL/GenBank/DDBJ whole genome shotgun (WGS) entry which is preliminary data.</text>
</comment>
<dbReference type="Proteomes" id="UP000315440">
    <property type="component" value="Unassembled WGS sequence"/>
</dbReference>
<proteinExistence type="predicted"/>
<feature type="transmembrane region" description="Helical" evidence="1">
    <location>
        <begin position="85"/>
        <end position="118"/>
    </location>
</feature>
<feature type="transmembrane region" description="Helical" evidence="1">
    <location>
        <begin position="149"/>
        <end position="167"/>
    </location>
</feature>
<dbReference type="RefSeq" id="WP_146401487.1">
    <property type="nucleotide sequence ID" value="NZ_SJPQ01000003.1"/>
</dbReference>
<feature type="transmembrane region" description="Helical" evidence="1">
    <location>
        <begin position="213"/>
        <end position="235"/>
    </location>
</feature>